<organism evidence="6 7">
    <name type="scientific">Morganella morganii</name>
    <name type="common">Proteus morganii</name>
    <dbReference type="NCBI Taxonomy" id="582"/>
    <lineage>
        <taxon>Bacteria</taxon>
        <taxon>Pseudomonadati</taxon>
        <taxon>Pseudomonadota</taxon>
        <taxon>Gammaproteobacteria</taxon>
        <taxon>Enterobacterales</taxon>
        <taxon>Morganellaceae</taxon>
        <taxon>Morganella</taxon>
    </lineage>
</organism>
<dbReference type="Proteomes" id="UP001182247">
    <property type="component" value="Unassembled WGS sequence"/>
</dbReference>
<name>A0AAE4FEY7_MORMO</name>
<dbReference type="AlphaFoldDB" id="A0AAE4FEY7"/>
<evidence type="ECO:0000256" key="3">
    <source>
        <dbReference type="ARBA" id="ARBA00022989"/>
    </source>
</evidence>
<evidence type="ECO:0000256" key="5">
    <source>
        <dbReference type="SAM" id="Phobius"/>
    </source>
</evidence>
<feature type="transmembrane region" description="Helical" evidence="5">
    <location>
        <begin position="214"/>
        <end position="233"/>
    </location>
</feature>
<feature type="transmembrane region" description="Helical" evidence="5">
    <location>
        <begin position="293"/>
        <end position="319"/>
    </location>
</feature>
<feature type="transmembrane region" description="Helical" evidence="5">
    <location>
        <begin position="12"/>
        <end position="31"/>
    </location>
</feature>
<feature type="transmembrane region" description="Helical" evidence="5">
    <location>
        <begin position="143"/>
        <end position="163"/>
    </location>
</feature>
<feature type="transmembrane region" description="Helical" evidence="5">
    <location>
        <begin position="113"/>
        <end position="131"/>
    </location>
</feature>
<evidence type="ECO:0000313" key="6">
    <source>
        <dbReference type="EMBL" id="MDS0899764.1"/>
    </source>
</evidence>
<dbReference type="PANTHER" id="PTHR43424:SF1">
    <property type="entry name" value="LOCUS PUTATIVE PROTEIN 1-RELATED"/>
    <property type="match status" value="1"/>
</dbReference>
<comment type="caution">
    <text evidence="6">The sequence shown here is derived from an EMBL/GenBank/DDBJ whole genome shotgun (WGS) entry which is preliminary data.</text>
</comment>
<feature type="transmembrane region" description="Helical" evidence="5">
    <location>
        <begin position="248"/>
        <end position="272"/>
    </location>
</feature>
<feature type="transmembrane region" description="Helical" evidence="5">
    <location>
        <begin position="385"/>
        <end position="405"/>
    </location>
</feature>
<feature type="transmembrane region" description="Helical" evidence="5">
    <location>
        <begin position="51"/>
        <end position="69"/>
    </location>
</feature>
<dbReference type="InterPro" id="IPR052556">
    <property type="entry name" value="PolySynth_Transporter"/>
</dbReference>
<comment type="subcellular location">
    <subcellularLocation>
        <location evidence="1">Membrane</location>
        <topology evidence="1">Multi-pass membrane protein</topology>
    </subcellularLocation>
</comment>
<feature type="transmembrane region" description="Helical" evidence="5">
    <location>
        <begin position="417"/>
        <end position="439"/>
    </location>
</feature>
<dbReference type="RefSeq" id="WP_036425127.1">
    <property type="nucleotide sequence ID" value="NZ_ABMOGV020000008.1"/>
</dbReference>
<protein>
    <submittedName>
        <fullName evidence="6">Oligosaccharide flippase family protein</fullName>
    </submittedName>
</protein>
<gene>
    <name evidence="6" type="ORF">OSC06_17545</name>
</gene>
<evidence type="ECO:0000313" key="7">
    <source>
        <dbReference type="Proteomes" id="UP001182247"/>
    </source>
</evidence>
<feature type="transmembrane region" description="Helical" evidence="5">
    <location>
        <begin position="331"/>
        <end position="348"/>
    </location>
</feature>
<feature type="transmembrane region" description="Helical" evidence="5">
    <location>
        <begin position="445"/>
        <end position="467"/>
    </location>
</feature>
<dbReference type="Pfam" id="PF01943">
    <property type="entry name" value="Polysacc_synt"/>
    <property type="match status" value="1"/>
</dbReference>
<evidence type="ECO:0000256" key="1">
    <source>
        <dbReference type="ARBA" id="ARBA00004141"/>
    </source>
</evidence>
<evidence type="ECO:0000256" key="4">
    <source>
        <dbReference type="ARBA" id="ARBA00023136"/>
    </source>
</evidence>
<reference evidence="6" key="1">
    <citation type="submission" date="2023-02" db="EMBL/GenBank/DDBJ databases">
        <title>Detection, antimicrobial susceptibility and genomic characterization of NDM-producing species of Morganellaceae, Yersiniaceae, and Enterobacteriaceae other than Klebsiella.</title>
        <authorList>
            <person name="Camargo C.H."/>
            <person name="Sacchi C.T."/>
            <person name="Campos K.R."/>
        </authorList>
    </citation>
    <scope>NUCLEOTIDE SEQUENCE</scope>
    <source>
        <strain evidence="6">1189_21</strain>
    </source>
</reference>
<sequence>MKKSITLNGVYKLALNLFRFTLPALIIPYVYRTLSPDNIGSVNYAESIYSYFNALAVLGLSFYAIRELGKVRSNRLKSSFLFSNIFTINILLVTFSLFLYLLLIFFVIKDPKVQIISLVLALKLFLLAFDIEWVNESHEDYKFISIKTMLCRSVSLILMFFLITSSDNYLIYVWLNVFFDLINALFSFYYIVFYKKRVFFSFKLVRLNKLFSHFKRIASTLFLVDVGFLFFAFDKVALGAFVSNTEVAYFALSEKIIVLVVVISSTITQVTLPRLSILAKTNRAEFLLLINKIYTSLMMIVLPSFIGVYLMASEFLFIFGSYEFMPALDTIKIFSFYILFFSLLKILATQTLFALNKEKVYIILLIAFALVNAIVKLVFQGSINSSISILITLSLLLLMSIIIYFHIRNKEKIKIPIINKNICIYITGCLPMFFIPFLREHIHNVFIFSILSMIFSIFSYTIVLLFFKESISQSLIKKILKR</sequence>
<keyword evidence="4 5" id="KW-0472">Membrane</keyword>
<feature type="transmembrane region" description="Helical" evidence="5">
    <location>
        <begin position="169"/>
        <end position="193"/>
    </location>
</feature>
<feature type="transmembrane region" description="Helical" evidence="5">
    <location>
        <begin position="81"/>
        <end position="107"/>
    </location>
</feature>
<accession>A0AAE4FEY7</accession>
<keyword evidence="3 5" id="KW-1133">Transmembrane helix</keyword>
<evidence type="ECO:0000256" key="2">
    <source>
        <dbReference type="ARBA" id="ARBA00022692"/>
    </source>
</evidence>
<keyword evidence="2 5" id="KW-0812">Transmembrane</keyword>
<proteinExistence type="predicted"/>
<dbReference type="EMBL" id="JAPKIY010000036">
    <property type="protein sequence ID" value="MDS0899764.1"/>
    <property type="molecule type" value="Genomic_DNA"/>
</dbReference>
<dbReference type="InterPro" id="IPR002797">
    <property type="entry name" value="Polysacc_synth"/>
</dbReference>
<feature type="transmembrane region" description="Helical" evidence="5">
    <location>
        <begin position="360"/>
        <end position="379"/>
    </location>
</feature>
<dbReference type="PANTHER" id="PTHR43424">
    <property type="entry name" value="LOCUS PUTATIVE PROTEIN 1-RELATED"/>
    <property type="match status" value="1"/>
</dbReference>
<dbReference type="GO" id="GO:0016020">
    <property type="term" value="C:membrane"/>
    <property type="evidence" value="ECO:0007669"/>
    <property type="project" value="UniProtKB-SubCell"/>
</dbReference>